<name>D3A192_NEIM2</name>
<organism evidence="1 2">
    <name type="scientific">Neisseria mucosa (strain ATCC 25996 / DSM 4631 / NCTC 10774 / M26)</name>
    <dbReference type="NCBI Taxonomy" id="546266"/>
    <lineage>
        <taxon>Bacteria</taxon>
        <taxon>Pseudomonadati</taxon>
        <taxon>Pseudomonadota</taxon>
        <taxon>Betaproteobacteria</taxon>
        <taxon>Neisseriales</taxon>
        <taxon>Neisseriaceae</taxon>
        <taxon>Neisseria</taxon>
    </lineage>
</organism>
<evidence type="ECO:0000313" key="1">
    <source>
        <dbReference type="EMBL" id="EFC86898.1"/>
    </source>
</evidence>
<gene>
    <name evidence="1" type="ORF">NEIMUCOT_06686</name>
</gene>
<dbReference type="EMBL" id="ACDX02000050">
    <property type="protein sequence ID" value="EFC86898.1"/>
    <property type="molecule type" value="Genomic_DNA"/>
</dbReference>
<dbReference type="STRING" id="546266.NEIMUCOT_06686"/>
<protein>
    <submittedName>
        <fullName evidence="1">Uncharacterized protein</fullName>
    </submittedName>
</protein>
<reference evidence="1 2" key="1">
    <citation type="submission" date="2009-10" db="EMBL/GenBank/DDBJ databases">
        <authorList>
            <person name="Weinstock G."/>
            <person name="Sodergren E."/>
            <person name="Clifton S."/>
            <person name="Fulton L."/>
            <person name="Fulton B."/>
            <person name="Courtney L."/>
            <person name="Fronick C."/>
            <person name="Harrison M."/>
            <person name="Strong C."/>
            <person name="Farmer C."/>
            <person name="Delahaunty K."/>
            <person name="Markovic C."/>
            <person name="Hall O."/>
            <person name="Minx P."/>
            <person name="Tomlinson C."/>
            <person name="Mitreva M."/>
            <person name="Nelson J."/>
            <person name="Hou S."/>
            <person name="Wollam A."/>
            <person name="Pepin K.H."/>
            <person name="Johnson M."/>
            <person name="Bhonagiri V."/>
            <person name="Nash W.E."/>
            <person name="Warren W."/>
            <person name="Chinwalla A."/>
            <person name="Mardis E.R."/>
            <person name="Wilson R.K."/>
        </authorList>
    </citation>
    <scope>NUCLEOTIDE SEQUENCE [LARGE SCALE GENOMIC DNA]</scope>
    <source>
        <strain evidence="2">ATCC 25996 / DSM 4631 / NCTC 10774 / M26</strain>
    </source>
</reference>
<dbReference type="AlphaFoldDB" id="D3A192"/>
<dbReference type="Proteomes" id="UP000003344">
    <property type="component" value="Unassembled WGS sequence"/>
</dbReference>
<proteinExistence type="predicted"/>
<accession>D3A192</accession>
<sequence>MQELPKRYIALFHSVRREEDRFNKQKRPLPSGTGRFLVWPSYSPAISRIRG</sequence>
<evidence type="ECO:0000313" key="2">
    <source>
        <dbReference type="Proteomes" id="UP000003344"/>
    </source>
</evidence>
<comment type="caution">
    <text evidence="1">The sequence shown here is derived from an EMBL/GenBank/DDBJ whole genome shotgun (WGS) entry which is preliminary data.</text>
</comment>